<evidence type="ECO:0000313" key="1">
    <source>
        <dbReference type="EMBL" id="TFL02068.1"/>
    </source>
</evidence>
<accession>A0A5C3QL48</accession>
<dbReference type="Proteomes" id="UP000305067">
    <property type="component" value="Unassembled WGS sequence"/>
</dbReference>
<keyword evidence="2" id="KW-1185">Reference proteome</keyword>
<name>A0A5C3QL48_9AGAR</name>
<dbReference type="OrthoDB" id="3365698at2759"/>
<proteinExistence type="predicted"/>
<evidence type="ECO:0008006" key="3">
    <source>
        <dbReference type="Google" id="ProtNLM"/>
    </source>
</evidence>
<evidence type="ECO:0000313" key="2">
    <source>
        <dbReference type="Proteomes" id="UP000305067"/>
    </source>
</evidence>
<sequence length="283" mass="31935">MPSSSNRPTSLFSLPTDIIIQIFPQPILARPINYKSLCTSQPPWTLTCVCRKWKPIALDLPQLGSYVDLCGYGSKPKADSESEENCSSGRQRLLLLLHGLILRSDEHPLTLRIGCPTSYHESNADEYFSNDQEPPLVFINTDLQAHFLPQLLVHQERWQDVVLWVTSCGLTLREFQGLGLVEGVVGFPLLRRLDLCPQGRNYLEHILEFFQTLQAFGWGDMCPCLAEATLRNIWIGKRNLDRVASSFSHYGLPSLRFCDVAGGDQCSNCSARTCIRDGSRPWH</sequence>
<gene>
    <name evidence="1" type="ORF">BDV98DRAFT_49552</name>
</gene>
<protein>
    <recommendedName>
        <fullName evidence="3">F-box domain-containing protein</fullName>
    </recommendedName>
</protein>
<organism evidence="1 2">
    <name type="scientific">Pterulicium gracile</name>
    <dbReference type="NCBI Taxonomy" id="1884261"/>
    <lineage>
        <taxon>Eukaryota</taxon>
        <taxon>Fungi</taxon>
        <taxon>Dikarya</taxon>
        <taxon>Basidiomycota</taxon>
        <taxon>Agaricomycotina</taxon>
        <taxon>Agaricomycetes</taxon>
        <taxon>Agaricomycetidae</taxon>
        <taxon>Agaricales</taxon>
        <taxon>Pleurotineae</taxon>
        <taxon>Pterulaceae</taxon>
        <taxon>Pterulicium</taxon>
    </lineage>
</organism>
<dbReference type="EMBL" id="ML178823">
    <property type="protein sequence ID" value="TFL02068.1"/>
    <property type="molecule type" value="Genomic_DNA"/>
</dbReference>
<dbReference type="AlphaFoldDB" id="A0A5C3QL48"/>
<reference evidence="1 2" key="1">
    <citation type="journal article" date="2019" name="Nat. Ecol. Evol.">
        <title>Megaphylogeny resolves global patterns of mushroom evolution.</title>
        <authorList>
            <person name="Varga T."/>
            <person name="Krizsan K."/>
            <person name="Foldi C."/>
            <person name="Dima B."/>
            <person name="Sanchez-Garcia M."/>
            <person name="Sanchez-Ramirez S."/>
            <person name="Szollosi G.J."/>
            <person name="Szarkandi J.G."/>
            <person name="Papp V."/>
            <person name="Albert L."/>
            <person name="Andreopoulos W."/>
            <person name="Angelini C."/>
            <person name="Antonin V."/>
            <person name="Barry K.W."/>
            <person name="Bougher N.L."/>
            <person name="Buchanan P."/>
            <person name="Buyck B."/>
            <person name="Bense V."/>
            <person name="Catcheside P."/>
            <person name="Chovatia M."/>
            <person name="Cooper J."/>
            <person name="Damon W."/>
            <person name="Desjardin D."/>
            <person name="Finy P."/>
            <person name="Geml J."/>
            <person name="Haridas S."/>
            <person name="Hughes K."/>
            <person name="Justo A."/>
            <person name="Karasinski D."/>
            <person name="Kautmanova I."/>
            <person name="Kiss B."/>
            <person name="Kocsube S."/>
            <person name="Kotiranta H."/>
            <person name="LaButti K.M."/>
            <person name="Lechner B.E."/>
            <person name="Liimatainen K."/>
            <person name="Lipzen A."/>
            <person name="Lukacs Z."/>
            <person name="Mihaltcheva S."/>
            <person name="Morgado L.N."/>
            <person name="Niskanen T."/>
            <person name="Noordeloos M.E."/>
            <person name="Ohm R.A."/>
            <person name="Ortiz-Santana B."/>
            <person name="Ovrebo C."/>
            <person name="Racz N."/>
            <person name="Riley R."/>
            <person name="Savchenko A."/>
            <person name="Shiryaev A."/>
            <person name="Soop K."/>
            <person name="Spirin V."/>
            <person name="Szebenyi C."/>
            <person name="Tomsovsky M."/>
            <person name="Tulloss R.E."/>
            <person name="Uehling J."/>
            <person name="Grigoriev I.V."/>
            <person name="Vagvolgyi C."/>
            <person name="Papp T."/>
            <person name="Martin F.M."/>
            <person name="Miettinen O."/>
            <person name="Hibbett D.S."/>
            <person name="Nagy L.G."/>
        </authorList>
    </citation>
    <scope>NUCLEOTIDE SEQUENCE [LARGE SCALE GENOMIC DNA]</scope>
    <source>
        <strain evidence="1 2">CBS 309.79</strain>
    </source>
</reference>